<organism evidence="2 3">
    <name type="scientific">Seonamhaeicola algicola</name>
    <dbReference type="NCBI Taxonomy" id="1719036"/>
    <lineage>
        <taxon>Bacteria</taxon>
        <taxon>Pseudomonadati</taxon>
        <taxon>Bacteroidota</taxon>
        <taxon>Flavobacteriia</taxon>
        <taxon>Flavobacteriales</taxon>
        <taxon>Flavobacteriaceae</taxon>
    </lineage>
</organism>
<accession>A0A5C7AF16</accession>
<proteinExistence type="predicted"/>
<reference evidence="3" key="1">
    <citation type="submission" date="2019-08" db="EMBL/GenBank/DDBJ databases">
        <title>Seonamhaeicola sediminis sp. nov., isolated from marine sediment.</title>
        <authorList>
            <person name="Cao W.R."/>
        </authorList>
    </citation>
    <scope>NUCLEOTIDE SEQUENCE [LARGE SCALE GENOMIC DNA]</scope>
    <source>
        <strain evidence="3">Gy8</strain>
    </source>
</reference>
<dbReference type="Proteomes" id="UP000321790">
    <property type="component" value="Unassembled WGS sequence"/>
</dbReference>
<comment type="caution">
    <text evidence="2">The sequence shown here is derived from an EMBL/GenBank/DDBJ whole genome shotgun (WGS) entry which is preliminary data.</text>
</comment>
<dbReference type="OrthoDB" id="1113890at2"/>
<keyword evidence="1" id="KW-0732">Signal</keyword>
<name>A0A5C7AF16_9FLAO</name>
<dbReference type="AlphaFoldDB" id="A0A5C7AF16"/>
<protein>
    <recommendedName>
        <fullName evidence="4">Porin</fullName>
    </recommendedName>
</protein>
<evidence type="ECO:0008006" key="4">
    <source>
        <dbReference type="Google" id="ProtNLM"/>
    </source>
</evidence>
<evidence type="ECO:0000313" key="3">
    <source>
        <dbReference type="Proteomes" id="UP000321790"/>
    </source>
</evidence>
<dbReference type="EMBL" id="VOSC01000033">
    <property type="protein sequence ID" value="TXE06063.1"/>
    <property type="molecule type" value="Genomic_DNA"/>
</dbReference>
<keyword evidence="3" id="KW-1185">Reference proteome</keyword>
<gene>
    <name evidence="2" type="ORF">FUA26_13860</name>
</gene>
<feature type="signal peptide" evidence="1">
    <location>
        <begin position="1"/>
        <end position="19"/>
    </location>
</feature>
<evidence type="ECO:0000256" key="1">
    <source>
        <dbReference type="SAM" id="SignalP"/>
    </source>
</evidence>
<sequence length="406" mass="47131">MLKKSLILLITLLSNVFFAQEKNSLSIKNGIENPSLLSTHHFGIFNARINTNFKHSSTKNKNITFQYNSGNTFHPYVEAYFPKNPEVRKQLSNTTWFYRRFNFIDQETTPADYMNIVVDAVIKEFRLGFTMPLNNTQELSINLRSYLITKGKYPFSVLTSDETIEWFHSNIAGGEDPFGRRYYGLNQVNFKYLDRNGNTLKFDNNDFFISGLEFTHYFYPNLKINNSRNIYINFGSHLGINTSKYNPSVDFGISANIVKQYTISKKYPFNIAFGTNILRKNIVRFSNDAIDLGNNPFLATFEGNIEFTTFTKQKNYHAFGVNYQMQTRYNKKEETGYYKLNGKWAEINGGWHNGVSTLYRTLSTIAATYTYKRPNYKLSCYFKQDLEVNNAPDFQTGIQLSIPIKK</sequence>
<evidence type="ECO:0000313" key="2">
    <source>
        <dbReference type="EMBL" id="TXE06063.1"/>
    </source>
</evidence>
<feature type="chain" id="PRO_5023054624" description="Porin" evidence="1">
    <location>
        <begin position="20"/>
        <end position="406"/>
    </location>
</feature>
<dbReference type="RefSeq" id="WP_147137373.1">
    <property type="nucleotide sequence ID" value="NZ_VOSC01000033.1"/>
</dbReference>